<feature type="domain" description="JAB" evidence="6">
    <location>
        <begin position="39"/>
        <end position="118"/>
    </location>
</feature>
<comment type="caution">
    <text evidence="7">The sequence shown here is derived from an EMBL/GenBank/DDBJ whole genome shotgun (WGS) entry which is preliminary data.</text>
</comment>
<evidence type="ECO:0000313" key="7">
    <source>
        <dbReference type="EMBL" id="PIT04484.1"/>
    </source>
</evidence>
<keyword evidence="3" id="KW-0378">Hydrolase</keyword>
<dbReference type="GO" id="GO:0008237">
    <property type="term" value="F:metallopeptidase activity"/>
    <property type="evidence" value="ECO:0007669"/>
    <property type="project" value="UniProtKB-KW"/>
</dbReference>
<reference evidence="7 8" key="1">
    <citation type="submission" date="2015-06" db="EMBL/GenBank/DDBJ databases">
        <title>Comparative genome analysis of nirS-carrying Bradyrhizobium sp. strains.</title>
        <authorList>
            <person name="Ishii S."/>
            <person name="Jang J."/>
            <person name="Nishizawa T."/>
            <person name="Senoo K."/>
        </authorList>
    </citation>
    <scope>NUCLEOTIDE SEQUENCE [LARGE SCALE GENOMIC DNA]</scope>
    <source>
        <strain evidence="7 8">TSA1</strain>
    </source>
</reference>
<dbReference type="InterPro" id="IPR028090">
    <property type="entry name" value="JAB_dom_prok"/>
</dbReference>
<proteinExistence type="predicted"/>
<dbReference type="SUPFAM" id="SSF102712">
    <property type="entry name" value="JAB1/MPN domain"/>
    <property type="match status" value="1"/>
</dbReference>
<evidence type="ECO:0000256" key="5">
    <source>
        <dbReference type="ARBA" id="ARBA00023049"/>
    </source>
</evidence>
<keyword evidence="2" id="KW-0479">Metal-binding</keyword>
<sequence>MISSIIATIRAWWAPEHRLCCSSHRWRGLVAELDRRGQRRHEAGAFLLGATHGARREVEQIVFYDELDPRAYATGVCVLHADAFAKLWAICRERGLSVVADVHTHPGAGFQSDSDRTNPMVARQGHIALIVPDFARWPINPKRMGIYEYRGDHAWLDHSPARAPHFLYTGFWS</sequence>
<keyword evidence="4" id="KW-0862">Zinc</keyword>
<evidence type="ECO:0000259" key="6">
    <source>
        <dbReference type="Pfam" id="PF14464"/>
    </source>
</evidence>
<name>A0A2M6UIP1_9BRAD</name>
<organism evidence="7 8">
    <name type="scientific">Bradyrhizobium nitroreducens</name>
    <dbReference type="NCBI Taxonomy" id="709803"/>
    <lineage>
        <taxon>Bacteria</taxon>
        <taxon>Pseudomonadati</taxon>
        <taxon>Pseudomonadota</taxon>
        <taxon>Alphaproteobacteria</taxon>
        <taxon>Hyphomicrobiales</taxon>
        <taxon>Nitrobacteraceae</taxon>
        <taxon>Bradyrhizobium</taxon>
    </lineage>
</organism>
<accession>A0A2M6UIP1</accession>
<keyword evidence="8" id="KW-1185">Reference proteome</keyword>
<evidence type="ECO:0000256" key="3">
    <source>
        <dbReference type="ARBA" id="ARBA00022801"/>
    </source>
</evidence>
<keyword evidence="5" id="KW-0482">Metalloprotease</keyword>
<keyword evidence="1" id="KW-0645">Protease</keyword>
<evidence type="ECO:0000256" key="4">
    <source>
        <dbReference type="ARBA" id="ARBA00022833"/>
    </source>
</evidence>
<dbReference type="RefSeq" id="WP_161497283.1">
    <property type="nucleotide sequence ID" value="NZ_LFJC01000003.1"/>
</dbReference>
<evidence type="ECO:0000256" key="2">
    <source>
        <dbReference type="ARBA" id="ARBA00022723"/>
    </source>
</evidence>
<evidence type="ECO:0000256" key="1">
    <source>
        <dbReference type="ARBA" id="ARBA00022670"/>
    </source>
</evidence>
<dbReference type="Gene3D" id="3.40.140.10">
    <property type="entry name" value="Cytidine Deaminase, domain 2"/>
    <property type="match status" value="1"/>
</dbReference>
<dbReference type="GO" id="GO:0046872">
    <property type="term" value="F:metal ion binding"/>
    <property type="evidence" value="ECO:0007669"/>
    <property type="project" value="UniProtKB-KW"/>
</dbReference>
<protein>
    <recommendedName>
        <fullName evidence="6">JAB domain-containing protein</fullName>
    </recommendedName>
</protein>
<gene>
    <name evidence="7" type="ORF">TSA1_29815</name>
</gene>
<dbReference type="Proteomes" id="UP000228930">
    <property type="component" value="Unassembled WGS sequence"/>
</dbReference>
<evidence type="ECO:0000313" key="8">
    <source>
        <dbReference type="Proteomes" id="UP000228930"/>
    </source>
</evidence>
<dbReference type="Pfam" id="PF14464">
    <property type="entry name" value="Prok-JAB"/>
    <property type="match status" value="1"/>
</dbReference>
<dbReference type="GO" id="GO:0006508">
    <property type="term" value="P:proteolysis"/>
    <property type="evidence" value="ECO:0007669"/>
    <property type="project" value="UniProtKB-KW"/>
</dbReference>
<dbReference type="EMBL" id="LFJC01000003">
    <property type="protein sequence ID" value="PIT04484.1"/>
    <property type="molecule type" value="Genomic_DNA"/>
</dbReference>
<dbReference type="AlphaFoldDB" id="A0A2M6UIP1"/>